<dbReference type="STRING" id="1304284.L21TH_1351"/>
<dbReference type="OrthoDB" id="2024038at2"/>
<reference evidence="2 3" key="1">
    <citation type="journal article" date="2015" name="Geomicrobiol. J.">
        <title>Caldisalinibacter kiritimatiensis gen. nov., sp. nov., a moderately thermohalophilic thiosulfate-reducing bacterium from a hypersaline microbial mat.</title>
        <authorList>
            <person name="Ben Hania W."/>
            <person name="Joseph M."/>
            <person name="Fiebig A."/>
            <person name="Bunk B."/>
            <person name="Klenk H.-P."/>
            <person name="Fardeau M.-L."/>
            <person name="Spring S."/>
        </authorList>
    </citation>
    <scope>NUCLEOTIDE SEQUENCE [LARGE SCALE GENOMIC DNA]</scope>
    <source>
        <strain evidence="2 3">L21-TH-D2</strain>
    </source>
</reference>
<feature type="transmembrane region" description="Helical" evidence="1">
    <location>
        <begin position="220"/>
        <end position="247"/>
    </location>
</feature>
<keyword evidence="1" id="KW-0812">Transmembrane</keyword>
<dbReference type="AlphaFoldDB" id="R1CE73"/>
<evidence type="ECO:0000256" key="1">
    <source>
        <dbReference type="SAM" id="Phobius"/>
    </source>
</evidence>
<keyword evidence="1" id="KW-0472">Membrane</keyword>
<comment type="caution">
    <text evidence="2">The sequence shown here is derived from an EMBL/GenBank/DDBJ whole genome shotgun (WGS) entry which is preliminary data.</text>
</comment>
<evidence type="ECO:0000313" key="3">
    <source>
        <dbReference type="Proteomes" id="UP000013378"/>
    </source>
</evidence>
<feature type="transmembrane region" description="Helical" evidence="1">
    <location>
        <begin position="303"/>
        <end position="328"/>
    </location>
</feature>
<gene>
    <name evidence="2" type="ORF">L21TH_1351</name>
</gene>
<keyword evidence="1" id="KW-1133">Transmembrane helix</keyword>
<keyword evidence="3" id="KW-1185">Reference proteome</keyword>
<name>R1CE73_9FIRM</name>
<feature type="transmembrane region" description="Helical" evidence="1">
    <location>
        <begin position="123"/>
        <end position="143"/>
    </location>
</feature>
<feature type="transmembrane region" description="Helical" evidence="1">
    <location>
        <begin position="164"/>
        <end position="190"/>
    </location>
</feature>
<dbReference type="PANTHER" id="PTHR37305">
    <property type="entry name" value="INTEGRAL MEMBRANE PROTEIN-RELATED"/>
    <property type="match status" value="1"/>
</dbReference>
<organism evidence="2 3">
    <name type="scientific">Caldisalinibacter kiritimatiensis</name>
    <dbReference type="NCBI Taxonomy" id="1304284"/>
    <lineage>
        <taxon>Bacteria</taxon>
        <taxon>Bacillati</taxon>
        <taxon>Bacillota</taxon>
        <taxon>Tissierellia</taxon>
        <taxon>Tissierellales</taxon>
        <taxon>Thermohalobacteraceae</taxon>
        <taxon>Caldisalinibacter</taxon>
    </lineage>
</organism>
<evidence type="ECO:0000313" key="2">
    <source>
        <dbReference type="EMBL" id="EOD00590.1"/>
    </source>
</evidence>
<dbReference type="Pfam" id="PF12679">
    <property type="entry name" value="ABC2_membrane_2"/>
    <property type="match status" value="1"/>
</dbReference>
<protein>
    <submittedName>
        <fullName evidence="2">Putativ membrane protein</fullName>
    </submittedName>
</protein>
<proteinExistence type="predicted"/>
<dbReference type="eggNOG" id="COG1277">
    <property type="taxonomic scope" value="Bacteria"/>
</dbReference>
<feature type="transmembrane region" description="Helical" evidence="1">
    <location>
        <begin position="254"/>
        <end position="273"/>
    </location>
</feature>
<dbReference type="Proteomes" id="UP000013378">
    <property type="component" value="Unassembled WGS sequence"/>
</dbReference>
<dbReference type="PANTHER" id="PTHR37305:SF2">
    <property type="entry name" value="BACITRACIN TRANSPORT PERMEASE PROTEIN BCRB"/>
    <property type="match status" value="1"/>
</dbReference>
<feature type="transmembrane region" description="Helical" evidence="1">
    <location>
        <begin position="18"/>
        <end position="35"/>
    </location>
</feature>
<dbReference type="EMBL" id="ARZA01000139">
    <property type="protein sequence ID" value="EOD00590.1"/>
    <property type="molecule type" value="Genomic_DNA"/>
</dbReference>
<sequence length="334" mass="38127">MFKLIENEGIKLLYKRRLLVISVLLLLFIVLYAYGQKYISDKTEAEIINRLGEIESDDWTKIVKQQILDLNTKLQSPYTLESRKASIKVKIERLQYYINNNINPLVPGSARFTKSFMEDSIPLFLPMLIIILASDIVSSEFSDGTIKILLTKPVPRWKILLSKYISLLIITTFVIILTGIYSVIISSLFFGFNGWNEPIVTGFKVINGKLDASQVQNIEYWQYIILLYSLAWYVSIVIGTLTFMVSVLVRSTPVAIGIMVSTLIAGNFMNFLFKGWDVLKYLFTTNIELSNFLSGRIMAVDNITLSFSLLILFIWGAFALIISFIVFMKQDVLV</sequence>
<dbReference type="GO" id="GO:0140359">
    <property type="term" value="F:ABC-type transporter activity"/>
    <property type="evidence" value="ECO:0007669"/>
    <property type="project" value="InterPro"/>
</dbReference>
<accession>R1CE73</accession>
<dbReference type="GO" id="GO:0005886">
    <property type="term" value="C:plasma membrane"/>
    <property type="evidence" value="ECO:0007669"/>
    <property type="project" value="UniProtKB-SubCell"/>
</dbReference>